<feature type="region of interest" description="Disordered" evidence="1">
    <location>
        <begin position="115"/>
        <end position="135"/>
    </location>
</feature>
<dbReference type="PANTHER" id="PTHR48179">
    <property type="entry name" value="OS08G0232201 PROTEIN"/>
    <property type="match status" value="1"/>
</dbReference>
<reference evidence="2 3" key="2">
    <citation type="journal article" date="2013" name="Plant Cell Physiol.">
        <title>Rice Annotation Project Database (RAP-DB): an integrative and interactive database for rice genomics.</title>
        <authorList>
            <person name="Sakai H."/>
            <person name="Lee S.S."/>
            <person name="Tanaka T."/>
            <person name="Numa H."/>
            <person name="Kim J."/>
            <person name="Kawahara Y."/>
            <person name="Wakimoto H."/>
            <person name="Yang C.C."/>
            <person name="Iwamoto M."/>
            <person name="Abe T."/>
            <person name="Yamada Y."/>
            <person name="Muto A."/>
            <person name="Inokuchi H."/>
            <person name="Ikemura T."/>
            <person name="Matsumoto T."/>
            <person name="Sasaki T."/>
            <person name="Itoh T."/>
        </authorList>
    </citation>
    <scope>NUCLEOTIDE SEQUENCE [LARGE SCALE GENOMIC DNA]</scope>
    <source>
        <strain evidence="3">cv. Nipponbare</strain>
    </source>
</reference>
<gene>
    <name evidence="2" type="ordered locus">Os08g0232201</name>
    <name evidence="2" type="ORF">OSNPB_080232201</name>
</gene>
<feature type="compositionally biased region" description="Gly residues" evidence="1">
    <location>
        <begin position="118"/>
        <end position="135"/>
    </location>
</feature>
<dbReference type="InParanoid" id="A0A0P0XDA6"/>
<evidence type="ECO:0000313" key="3">
    <source>
        <dbReference type="Proteomes" id="UP000059680"/>
    </source>
</evidence>
<keyword evidence="3" id="KW-1185">Reference proteome</keyword>
<evidence type="ECO:0000256" key="1">
    <source>
        <dbReference type="SAM" id="MobiDB-lite"/>
    </source>
</evidence>
<accession>A0A0P0XDA6</accession>
<evidence type="ECO:0000313" key="2">
    <source>
        <dbReference type="EMBL" id="BAT04437.1"/>
    </source>
</evidence>
<dbReference type="PaxDb" id="39947-A0A0P0XDA6"/>
<dbReference type="AlphaFoldDB" id="A0A0P0XDA6"/>
<proteinExistence type="predicted"/>
<reference evidence="3" key="1">
    <citation type="journal article" date="2005" name="Nature">
        <title>The map-based sequence of the rice genome.</title>
        <authorList>
            <consortium name="International rice genome sequencing project (IRGSP)"/>
            <person name="Matsumoto T."/>
            <person name="Wu J."/>
            <person name="Kanamori H."/>
            <person name="Katayose Y."/>
            <person name="Fujisawa M."/>
            <person name="Namiki N."/>
            <person name="Mizuno H."/>
            <person name="Yamamoto K."/>
            <person name="Antonio B.A."/>
            <person name="Baba T."/>
            <person name="Sakata K."/>
            <person name="Nagamura Y."/>
            <person name="Aoki H."/>
            <person name="Arikawa K."/>
            <person name="Arita K."/>
            <person name="Bito T."/>
            <person name="Chiden Y."/>
            <person name="Fujitsuka N."/>
            <person name="Fukunaka R."/>
            <person name="Hamada M."/>
            <person name="Harada C."/>
            <person name="Hayashi A."/>
            <person name="Hijishita S."/>
            <person name="Honda M."/>
            <person name="Hosokawa S."/>
            <person name="Ichikawa Y."/>
            <person name="Idonuma A."/>
            <person name="Iijima M."/>
            <person name="Ikeda M."/>
            <person name="Ikeno M."/>
            <person name="Ito K."/>
            <person name="Ito S."/>
            <person name="Ito T."/>
            <person name="Ito Y."/>
            <person name="Ito Y."/>
            <person name="Iwabuchi A."/>
            <person name="Kamiya K."/>
            <person name="Karasawa W."/>
            <person name="Kurita K."/>
            <person name="Katagiri S."/>
            <person name="Kikuta A."/>
            <person name="Kobayashi H."/>
            <person name="Kobayashi N."/>
            <person name="Machita K."/>
            <person name="Maehara T."/>
            <person name="Masukawa M."/>
            <person name="Mizubayashi T."/>
            <person name="Mukai Y."/>
            <person name="Nagasaki H."/>
            <person name="Nagata Y."/>
            <person name="Naito S."/>
            <person name="Nakashima M."/>
            <person name="Nakama Y."/>
            <person name="Nakamichi Y."/>
            <person name="Nakamura M."/>
            <person name="Meguro A."/>
            <person name="Negishi M."/>
            <person name="Ohta I."/>
            <person name="Ohta T."/>
            <person name="Okamoto M."/>
            <person name="Ono N."/>
            <person name="Saji S."/>
            <person name="Sakaguchi M."/>
            <person name="Sakai K."/>
            <person name="Shibata M."/>
            <person name="Shimokawa T."/>
            <person name="Song J."/>
            <person name="Takazaki Y."/>
            <person name="Terasawa K."/>
            <person name="Tsugane M."/>
            <person name="Tsuji K."/>
            <person name="Ueda S."/>
            <person name="Waki K."/>
            <person name="Yamagata H."/>
            <person name="Yamamoto M."/>
            <person name="Yamamoto S."/>
            <person name="Yamane H."/>
            <person name="Yoshiki S."/>
            <person name="Yoshihara R."/>
            <person name="Yukawa K."/>
            <person name="Zhong H."/>
            <person name="Yano M."/>
            <person name="Yuan Q."/>
            <person name="Ouyang S."/>
            <person name="Liu J."/>
            <person name="Jones K.M."/>
            <person name="Gansberger K."/>
            <person name="Moffat K."/>
            <person name="Hill J."/>
            <person name="Bera J."/>
            <person name="Fadrosh D."/>
            <person name="Jin S."/>
            <person name="Johri S."/>
            <person name="Kim M."/>
            <person name="Overton L."/>
            <person name="Reardon M."/>
            <person name="Tsitrin T."/>
            <person name="Vuong H."/>
            <person name="Weaver B."/>
            <person name="Ciecko A."/>
            <person name="Tallon L."/>
            <person name="Jackson J."/>
            <person name="Pai G."/>
            <person name="Aken S.V."/>
            <person name="Utterback T."/>
            <person name="Reidmuller S."/>
            <person name="Feldblyum T."/>
            <person name="Hsiao J."/>
            <person name="Zismann V."/>
            <person name="Iobst S."/>
            <person name="de Vazeille A.R."/>
            <person name="Buell C.R."/>
            <person name="Ying K."/>
            <person name="Li Y."/>
            <person name="Lu T."/>
            <person name="Huang Y."/>
            <person name="Zhao Q."/>
            <person name="Feng Q."/>
            <person name="Zhang L."/>
            <person name="Zhu J."/>
            <person name="Weng Q."/>
            <person name="Mu J."/>
            <person name="Lu Y."/>
            <person name="Fan D."/>
            <person name="Liu Y."/>
            <person name="Guan J."/>
            <person name="Zhang Y."/>
            <person name="Yu S."/>
            <person name="Liu X."/>
            <person name="Zhang Y."/>
            <person name="Hong G."/>
            <person name="Han B."/>
            <person name="Choisne N."/>
            <person name="Demange N."/>
            <person name="Orjeda G."/>
            <person name="Samain S."/>
            <person name="Cattolico L."/>
            <person name="Pelletier E."/>
            <person name="Couloux A."/>
            <person name="Segurens B."/>
            <person name="Wincker P."/>
            <person name="D'Hont A."/>
            <person name="Scarpelli C."/>
            <person name="Weissenbach J."/>
            <person name="Salanoubat M."/>
            <person name="Quetier F."/>
            <person name="Yu Y."/>
            <person name="Kim H.R."/>
            <person name="Rambo T."/>
            <person name="Currie J."/>
            <person name="Collura K."/>
            <person name="Luo M."/>
            <person name="Yang T."/>
            <person name="Ammiraju J.S.S."/>
            <person name="Engler F."/>
            <person name="Soderlund C."/>
            <person name="Wing R.A."/>
            <person name="Palmer L.E."/>
            <person name="de la Bastide M."/>
            <person name="Spiegel L."/>
            <person name="Nascimento L."/>
            <person name="Zutavern T."/>
            <person name="O'Shaughnessy A."/>
            <person name="Dike S."/>
            <person name="Dedhia N."/>
            <person name="Preston R."/>
            <person name="Balija V."/>
            <person name="McCombie W.R."/>
            <person name="Chow T."/>
            <person name="Chen H."/>
            <person name="Chung M."/>
            <person name="Chen C."/>
            <person name="Shaw J."/>
            <person name="Wu H."/>
            <person name="Hsiao K."/>
            <person name="Chao Y."/>
            <person name="Chu M."/>
            <person name="Cheng C."/>
            <person name="Hour A."/>
            <person name="Lee P."/>
            <person name="Lin S."/>
            <person name="Lin Y."/>
            <person name="Liou J."/>
            <person name="Liu S."/>
            <person name="Hsing Y."/>
            <person name="Raghuvanshi S."/>
            <person name="Mohanty A."/>
            <person name="Bharti A.K."/>
            <person name="Gaur A."/>
            <person name="Gupta V."/>
            <person name="Kumar D."/>
            <person name="Ravi V."/>
            <person name="Vij S."/>
            <person name="Kapur A."/>
            <person name="Khurana P."/>
            <person name="Khurana P."/>
            <person name="Khurana J.P."/>
            <person name="Tyagi A.K."/>
            <person name="Gaikwad K."/>
            <person name="Singh A."/>
            <person name="Dalal V."/>
            <person name="Srivastava S."/>
            <person name="Dixit A."/>
            <person name="Pal A.K."/>
            <person name="Ghazi I.A."/>
            <person name="Yadav M."/>
            <person name="Pandit A."/>
            <person name="Bhargava A."/>
            <person name="Sureshbabu K."/>
            <person name="Batra K."/>
            <person name="Sharma T.R."/>
            <person name="Mohapatra T."/>
            <person name="Singh N.K."/>
            <person name="Messing J."/>
            <person name="Nelson A.B."/>
            <person name="Fuks G."/>
            <person name="Kavchok S."/>
            <person name="Keizer G."/>
            <person name="Linton E."/>
            <person name="Llaca V."/>
            <person name="Song R."/>
            <person name="Tanyolac B."/>
            <person name="Young S."/>
            <person name="Ho-Il K."/>
            <person name="Hahn J.H."/>
            <person name="Sangsakoo G."/>
            <person name="Vanavichit A."/>
            <person name="de Mattos Luiz.A.T."/>
            <person name="Zimmer P.D."/>
            <person name="Malone G."/>
            <person name="Dellagostin O."/>
            <person name="de Oliveira A.C."/>
            <person name="Bevan M."/>
            <person name="Bancroft I."/>
            <person name="Minx P."/>
            <person name="Cordum H."/>
            <person name="Wilson R."/>
            <person name="Cheng Z."/>
            <person name="Jin W."/>
            <person name="Jiang J."/>
            <person name="Leong S.A."/>
            <person name="Iwama H."/>
            <person name="Gojobori T."/>
            <person name="Itoh T."/>
            <person name="Niimura Y."/>
            <person name="Fujii Y."/>
            <person name="Habara T."/>
            <person name="Sakai H."/>
            <person name="Sato Y."/>
            <person name="Wilson G."/>
            <person name="Kumar K."/>
            <person name="McCouch S."/>
            <person name="Juretic N."/>
            <person name="Hoen D."/>
            <person name="Wright S."/>
            <person name="Bruskiewich R."/>
            <person name="Bureau T."/>
            <person name="Miyao A."/>
            <person name="Hirochika H."/>
            <person name="Nishikawa T."/>
            <person name="Kadowaki K."/>
            <person name="Sugiura M."/>
            <person name="Burr B."/>
            <person name="Sasaki T."/>
        </authorList>
    </citation>
    <scope>NUCLEOTIDE SEQUENCE [LARGE SCALE GENOMIC DNA]</scope>
    <source>
        <strain evidence="3">cv. Nipponbare</strain>
    </source>
</reference>
<reference evidence="2 3" key="3">
    <citation type="journal article" date="2013" name="Rice">
        <title>Improvement of the Oryza sativa Nipponbare reference genome using next generation sequence and optical map data.</title>
        <authorList>
            <person name="Kawahara Y."/>
            <person name="de la Bastide M."/>
            <person name="Hamilton J.P."/>
            <person name="Kanamori H."/>
            <person name="McCombie W.R."/>
            <person name="Ouyang S."/>
            <person name="Schwartz D.C."/>
            <person name="Tanaka T."/>
            <person name="Wu J."/>
            <person name="Zhou S."/>
            <person name="Childs K.L."/>
            <person name="Davidson R.M."/>
            <person name="Lin H."/>
            <person name="Quesada-Ocampo L."/>
            <person name="Vaillancourt B."/>
            <person name="Sakai H."/>
            <person name="Lee S.S."/>
            <person name="Kim J."/>
            <person name="Numa H."/>
            <person name="Itoh T."/>
            <person name="Buell C.R."/>
            <person name="Matsumoto T."/>
        </authorList>
    </citation>
    <scope>NUCLEOTIDE SEQUENCE [LARGE SCALE GENOMIC DNA]</scope>
    <source>
        <strain evidence="3">cv. Nipponbare</strain>
    </source>
</reference>
<dbReference type="Proteomes" id="UP000059680">
    <property type="component" value="Chromosome 8"/>
</dbReference>
<protein>
    <submittedName>
        <fullName evidence="2">Os08g0232201 protein</fullName>
    </submittedName>
</protein>
<dbReference type="PANTHER" id="PTHR48179:SF1">
    <property type="entry name" value="OS08G0232201 PROTEIN"/>
    <property type="match status" value="1"/>
</dbReference>
<name>A0A0P0XDA6_ORYSJ</name>
<organism evidence="2 3">
    <name type="scientific">Oryza sativa subsp. japonica</name>
    <name type="common">Rice</name>
    <dbReference type="NCBI Taxonomy" id="39947"/>
    <lineage>
        <taxon>Eukaryota</taxon>
        <taxon>Viridiplantae</taxon>
        <taxon>Streptophyta</taxon>
        <taxon>Embryophyta</taxon>
        <taxon>Tracheophyta</taxon>
        <taxon>Spermatophyta</taxon>
        <taxon>Magnoliopsida</taxon>
        <taxon>Liliopsida</taxon>
        <taxon>Poales</taxon>
        <taxon>Poaceae</taxon>
        <taxon>BOP clade</taxon>
        <taxon>Oryzoideae</taxon>
        <taxon>Oryzeae</taxon>
        <taxon>Oryzinae</taxon>
        <taxon>Oryza</taxon>
        <taxon>Oryza sativa</taxon>
    </lineage>
</organism>
<sequence>MPRQLASAVLASSASTCAPLPPRPHPMTPWLRSTPSAPPTPTLAVSIFRANLSSQPLPFFQAVEARPHGGVVGAHGHGEGAAALEQLLHSALVALPLGAVVIGNLVVSLTAAPTSCRRGGGGDGSNGRGGGTGRGAMGGVPAGACGLGFSMEESSREGNKLGLAF</sequence>
<feature type="region of interest" description="Disordered" evidence="1">
    <location>
        <begin position="17"/>
        <end position="38"/>
    </location>
</feature>
<dbReference type="EMBL" id="AP014964">
    <property type="protein sequence ID" value="BAT04437.1"/>
    <property type="molecule type" value="Genomic_DNA"/>
</dbReference>